<dbReference type="PRINTS" id="PR00081">
    <property type="entry name" value="GDHRDH"/>
</dbReference>
<dbReference type="Gene3D" id="3.40.50.720">
    <property type="entry name" value="NAD(P)-binding Rossmann-like Domain"/>
    <property type="match status" value="1"/>
</dbReference>
<evidence type="ECO:0000256" key="1">
    <source>
        <dbReference type="ARBA" id="ARBA00006484"/>
    </source>
</evidence>
<comment type="caution">
    <text evidence="3">The sequence shown here is derived from an EMBL/GenBank/DDBJ whole genome shotgun (WGS) entry which is preliminary data.</text>
</comment>
<dbReference type="EMBL" id="JAUSZS010000004">
    <property type="protein sequence ID" value="MDQ0934376.1"/>
    <property type="molecule type" value="Genomic_DNA"/>
</dbReference>
<accession>A0ABU0RQW8</accession>
<keyword evidence="2" id="KW-0560">Oxidoreductase</keyword>
<proteinExistence type="inferred from homology"/>
<evidence type="ECO:0000313" key="3">
    <source>
        <dbReference type="EMBL" id="MDQ0934376.1"/>
    </source>
</evidence>
<dbReference type="InterPro" id="IPR002347">
    <property type="entry name" value="SDR_fam"/>
</dbReference>
<dbReference type="Pfam" id="PF00106">
    <property type="entry name" value="adh_short"/>
    <property type="match status" value="1"/>
</dbReference>
<protein>
    <submittedName>
        <fullName evidence="3">NAD(P)-dependent dehydrogenase (Short-subunit alcohol dehydrogenase family)</fullName>
    </submittedName>
</protein>
<name>A0ABU0RQW8_9ACTN</name>
<dbReference type="PRINTS" id="PR00080">
    <property type="entry name" value="SDRFAMILY"/>
</dbReference>
<gene>
    <name evidence="3" type="ORF">QFZ49_004316</name>
</gene>
<evidence type="ECO:0000313" key="4">
    <source>
        <dbReference type="Proteomes" id="UP001223072"/>
    </source>
</evidence>
<dbReference type="PANTHER" id="PTHR43391">
    <property type="entry name" value="RETINOL DEHYDROGENASE-RELATED"/>
    <property type="match status" value="1"/>
</dbReference>
<dbReference type="PANTHER" id="PTHR43391:SF91">
    <property type="entry name" value="OS04G0390700 PROTEIN"/>
    <property type="match status" value="1"/>
</dbReference>
<dbReference type="SUPFAM" id="SSF51735">
    <property type="entry name" value="NAD(P)-binding Rossmann-fold domains"/>
    <property type="match status" value="1"/>
</dbReference>
<dbReference type="Proteomes" id="UP001223072">
    <property type="component" value="Unassembled WGS sequence"/>
</dbReference>
<keyword evidence="4" id="KW-1185">Reference proteome</keyword>
<organism evidence="3 4">
    <name type="scientific">Streptomyces turgidiscabies</name>
    <dbReference type="NCBI Taxonomy" id="85558"/>
    <lineage>
        <taxon>Bacteria</taxon>
        <taxon>Bacillati</taxon>
        <taxon>Actinomycetota</taxon>
        <taxon>Actinomycetes</taxon>
        <taxon>Kitasatosporales</taxon>
        <taxon>Streptomycetaceae</taxon>
        <taxon>Streptomyces</taxon>
    </lineage>
</organism>
<sequence length="140" mass="14546">MDTHYFGTLSVVRCFAPQIAANGGGAILNILSVLSWLSFPQAGAYSAAKAAQWSLTNALRVELAQQGIRVAGLHVGFMDTDMTRGITEPKSDPADIARIAVDGIAADAHEIIADDLSRQVQSGLAGGVAALYPQLAGTAH</sequence>
<evidence type="ECO:0000256" key="2">
    <source>
        <dbReference type="ARBA" id="ARBA00023002"/>
    </source>
</evidence>
<comment type="similarity">
    <text evidence="1">Belongs to the short-chain dehydrogenases/reductases (SDR) family.</text>
</comment>
<reference evidence="3 4" key="1">
    <citation type="submission" date="2023-07" db="EMBL/GenBank/DDBJ databases">
        <title>Comparative genomics of wheat-associated soil bacteria to identify genetic determinants of phenazine resistance.</title>
        <authorList>
            <person name="Mouncey N."/>
        </authorList>
    </citation>
    <scope>NUCLEOTIDE SEQUENCE [LARGE SCALE GENOMIC DNA]</scope>
    <source>
        <strain evidence="3 4">W2I16</strain>
    </source>
</reference>
<dbReference type="InterPro" id="IPR036291">
    <property type="entry name" value="NAD(P)-bd_dom_sf"/>
</dbReference>